<dbReference type="AlphaFoldDB" id="A0A1M7UVF5"/>
<dbReference type="Proteomes" id="UP000184096">
    <property type="component" value="Chromosome I"/>
</dbReference>
<accession>A0A1M7UVF5</accession>
<dbReference type="RefSeq" id="WP_156898855.1">
    <property type="nucleotide sequence ID" value="NZ_LT670849.1"/>
</dbReference>
<evidence type="ECO:0000256" key="1">
    <source>
        <dbReference type="SAM" id="MobiDB-lite"/>
    </source>
</evidence>
<keyword evidence="3" id="KW-1185">Reference proteome</keyword>
<evidence type="ECO:0000313" key="3">
    <source>
        <dbReference type="Proteomes" id="UP000184096"/>
    </source>
</evidence>
<feature type="compositionally biased region" description="Pro residues" evidence="1">
    <location>
        <begin position="9"/>
        <end position="21"/>
    </location>
</feature>
<feature type="region of interest" description="Disordered" evidence="1">
    <location>
        <begin position="1"/>
        <end position="62"/>
    </location>
</feature>
<name>A0A1M7UVF5_9BRAD</name>
<dbReference type="EMBL" id="LT670849">
    <property type="protein sequence ID" value="SHN86963.1"/>
    <property type="molecule type" value="Genomic_DNA"/>
</dbReference>
<organism evidence="2 3">
    <name type="scientific">Bradyrhizobium erythrophlei</name>
    <dbReference type="NCBI Taxonomy" id="1437360"/>
    <lineage>
        <taxon>Bacteria</taxon>
        <taxon>Pseudomonadati</taxon>
        <taxon>Pseudomonadota</taxon>
        <taxon>Alphaproteobacteria</taxon>
        <taxon>Hyphomicrobiales</taxon>
        <taxon>Nitrobacteraceae</taxon>
        <taxon>Bradyrhizobium</taxon>
    </lineage>
</organism>
<reference evidence="3" key="1">
    <citation type="submission" date="2016-11" db="EMBL/GenBank/DDBJ databases">
        <authorList>
            <person name="Varghese N."/>
            <person name="Submissions S."/>
        </authorList>
    </citation>
    <scope>NUCLEOTIDE SEQUENCE [LARGE SCALE GENOMIC DNA]</scope>
    <source>
        <strain evidence="3">GAS401</strain>
    </source>
</reference>
<proteinExistence type="predicted"/>
<evidence type="ECO:0000313" key="2">
    <source>
        <dbReference type="EMBL" id="SHN86963.1"/>
    </source>
</evidence>
<protein>
    <submittedName>
        <fullName evidence="2">Uncharacterized protein</fullName>
    </submittedName>
</protein>
<sequence>MSSIDDPSSPNPPIIPTPLAPAGPSVGVLDSRPIVQPPTSPPEQFQLDEAAGTTKSDELPPVVSSHTILNGNPSLRSMTDGAVTQVSSTPLPLRTVDPATYLSQWWDVPQPLRQPPPFNPGVVPTTKVVADFGAPLEFTAAVAGSTPLPLKAPPNHVALSARSMAMATGRAAINAREGAFVNGGEPADLIAERSKFETLEARVAVLEATLTARPAGVALAPRPPGIGHNSGIYLDEDLNVDEASIQNLIALLKAPRATAPSDLEKLAEAAKVADPSINKWQERVDTFVTNVIKGAAIQAGKEIAQQLLHASWVQSVFSALQSVFEAIKDLFF</sequence>
<gene>
    <name evidence="2" type="ORF">SAMN05444170_6939</name>
</gene>